<proteinExistence type="predicted"/>
<evidence type="ECO:0000313" key="6">
    <source>
        <dbReference type="Proteomes" id="UP000605144"/>
    </source>
</evidence>
<feature type="domain" description="CBS" evidence="4">
    <location>
        <begin position="79"/>
        <end position="139"/>
    </location>
</feature>
<dbReference type="SUPFAM" id="SSF54631">
    <property type="entry name" value="CBS-domain pair"/>
    <property type="match status" value="1"/>
</dbReference>
<dbReference type="Proteomes" id="UP000605144">
    <property type="component" value="Unassembled WGS sequence"/>
</dbReference>
<dbReference type="PANTHER" id="PTHR43080:SF2">
    <property type="entry name" value="CBS DOMAIN-CONTAINING PROTEIN"/>
    <property type="match status" value="1"/>
</dbReference>
<gene>
    <name evidence="5" type="ORF">EYG76_03570</name>
</gene>
<dbReference type="CDD" id="cd17784">
    <property type="entry name" value="CBS_pair_Euryarchaeota"/>
    <property type="match status" value="1"/>
</dbReference>
<comment type="caution">
    <text evidence="5">The sequence shown here is derived from an EMBL/GenBank/DDBJ whole genome shotgun (WGS) entry which is preliminary data.</text>
</comment>
<dbReference type="InterPro" id="IPR051257">
    <property type="entry name" value="Diverse_CBS-Domain"/>
</dbReference>
<dbReference type="PROSITE" id="PS51371">
    <property type="entry name" value="CBS"/>
    <property type="match status" value="2"/>
</dbReference>
<dbReference type="SMART" id="SM00116">
    <property type="entry name" value="CBS"/>
    <property type="match status" value="2"/>
</dbReference>
<evidence type="ECO:0000256" key="2">
    <source>
        <dbReference type="ARBA" id="ARBA00023122"/>
    </source>
</evidence>
<keyword evidence="2 3" id="KW-0129">CBS domain</keyword>
<dbReference type="Gene3D" id="3.10.580.10">
    <property type="entry name" value="CBS-domain"/>
    <property type="match status" value="1"/>
</dbReference>
<evidence type="ECO:0000259" key="4">
    <source>
        <dbReference type="PROSITE" id="PS51371"/>
    </source>
</evidence>
<evidence type="ECO:0000256" key="3">
    <source>
        <dbReference type="PROSITE-ProRule" id="PRU00703"/>
    </source>
</evidence>
<organism evidence="5 6">
    <name type="scientific">Methanothermococcus okinawensis</name>
    <dbReference type="NCBI Taxonomy" id="155863"/>
    <lineage>
        <taxon>Archaea</taxon>
        <taxon>Methanobacteriati</taxon>
        <taxon>Methanobacteriota</taxon>
        <taxon>Methanomada group</taxon>
        <taxon>Methanococci</taxon>
        <taxon>Methanococcales</taxon>
        <taxon>Methanococcaceae</taxon>
        <taxon>Methanothermococcus</taxon>
    </lineage>
</organism>
<dbReference type="InterPro" id="IPR046342">
    <property type="entry name" value="CBS_dom_sf"/>
</dbReference>
<dbReference type="EMBL" id="DQSV01000071">
    <property type="protein sequence ID" value="HIP17366.1"/>
    <property type="molecule type" value="Genomic_DNA"/>
</dbReference>
<keyword evidence="1" id="KW-0677">Repeat</keyword>
<evidence type="ECO:0000256" key="1">
    <source>
        <dbReference type="ARBA" id="ARBA00022737"/>
    </source>
</evidence>
<dbReference type="InterPro" id="IPR000644">
    <property type="entry name" value="CBS_dom"/>
</dbReference>
<protein>
    <submittedName>
        <fullName evidence="5">CBS domain-containing protein</fullName>
    </submittedName>
</protein>
<sequence length="139" mass="15633">MNNQLSNIFIKDIMTTNVIYVNPEEGVIKAFEVLLKHKISCLPVADRDKKIVGIVTTTDIGHNLIEDKYTLDTKVKDVMTRDVITIGPDEPIINAIKKMDEYGPKGEIINQLPVVDDNNRLIGIVSDGDIIRVLSRYLK</sequence>
<feature type="domain" description="CBS" evidence="4">
    <location>
        <begin position="14"/>
        <end position="73"/>
    </location>
</feature>
<accession>A0A833DRQ5</accession>
<dbReference type="AlphaFoldDB" id="A0A833DRQ5"/>
<reference evidence="5" key="1">
    <citation type="journal article" date="2020" name="ISME J.">
        <title>Gammaproteobacteria mediating utilization of methyl-, sulfur- and petroleum organic compounds in deep ocean hydrothermal plumes.</title>
        <authorList>
            <person name="Zhou Z."/>
            <person name="Liu Y."/>
            <person name="Pan J."/>
            <person name="Cron B.R."/>
            <person name="Toner B.M."/>
            <person name="Anantharaman K."/>
            <person name="Breier J.A."/>
            <person name="Dick G.J."/>
            <person name="Li M."/>
        </authorList>
    </citation>
    <scope>NUCLEOTIDE SEQUENCE</scope>
    <source>
        <strain evidence="5">SZUA-1385</strain>
    </source>
</reference>
<evidence type="ECO:0000313" key="5">
    <source>
        <dbReference type="EMBL" id="HIP17366.1"/>
    </source>
</evidence>
<name>A0A833DRQ5_9EURY</name>
<dbReference type="PANTHER" id="PTHR43080">
    <property type="entry name" value="CBS DOMAIN-CONTAINING PROTEIN CBSX3, MITOCHONDRIAL"/>
    <property type="match status" value="1"/>
</dbReference>
<dbReference type="Pfam" id="PF00571">
    <property type="entry name" value="CBS"/>
    <property type="match status" value="2"/>
</dbReference>